<organism evidence="1 2">
    <name type="scientific">Thioclava kandeliae</name>
    <dbReference type="NCBI Taxonomy" id="3070818"/>
    <lineage>
        <taxon>Bacteria</taxon>
        <taxon>Pseudomonadati</taxon>
        <taxon>Pseudomonadota</taxon>
        <taxon>Alphaproteobacteria</taxon>
        <taxon>Rhodobacterales</taxon>
        <taxon>Paracoccaceae</taxon>
        <taxon>Thioclava</taxon>
    </lineage>
</organism>
<comment type="caution">
    <text evidence="1">The sequence shown here is derived from an EMBL/GenBank/DDBJ whole genome shotgun (WGS) entry which is preliminary data.</text>
</comment>
<proteinExistence type="predicted"/>
<dbReference type="Proteomes" id="UP001438953">
    <property type="component" value="Unassembled WGS sequence"/>
</dbReference>
<dbReference type="InterPro" id="IPR029063">
    <property type="entry name" value="SAM-dependent_MTases_sf"/>
</dbReference>
<name>A0ABV1SLB1_9RHOB</name>
<protein>
    <recommendedName>
        <fullName evidence="3">SAM-dependent methyltransferase</fullName>
    </recommendedName>
</protein>
<evidence type="ECO:0000313" key="2">
    <source>
        <dbReference type="Proteomes" id="UP001438953"/>
    </source>
</evidence>
<gene>
    <name evidence="1" type="ORF">VSX56_18100</name>
</gene>
<evidence type="ECO:0000313" key="1">
    <source>
        <dbReference type="EMBL" id="MER5173680.1"/>
    </source>
</evidence>
<sequence>MQSEHRTDWLAQSILKHHQTLATTINTLLVAGFAPRRIKEFAPTQDQIEAMPELAEEKERPMMLVVSAFKI</sequence>
<dbReference type="RefSeq" id="WP_350939026.1">
    <property type="nucleotide sequence ID" value="NZ_JAYWLC010000024.1"/>
</dbReference>
<reference evidence="1 2" key="1">
    <citation type="submission" date="2024-06" db="EMBL/GenBank/DDBJ databases">
        <title>Thioclava kandeliae sp. nov. from a rhizosphere soil sample of Kandelia candel in a mangrove.</title>
        <authorList>
            <person name="Mu T."/>
        </authorList>
    </citation>
    <scope>NUCLEOTIDE SEQUENCE [LARGE SCALE GENOMIC DNA]</scope>
    <source>
        <strain evidence="1 2">CPCC 100088</strain>
    </source>
</reference>
<accession>A0ABV1SLB1</accession>
<dbReference type="Gene3D" id="3.40.50.150">
    <property type="entry name" value="Vaccinia Virus protein VP39"/>
    <property type="match status" value="1"/>
</dbReference>
<evidence type="ECO:0008006" key="3">
    <source>
        <dbReference type="Google" id="ProtNLM"/>
    </source>
</evidence>
<keyword evidence="2" id="KW-1185">Reference proteome</keyword>
<dbReference type="EMBL" id="JAYWLC010000024">
    <property type="protein sequence ID" value="MER5173680.1"/>
    <property type="molecule type" value="Genomic_DNA"/>
</dbReference>